<gene>
    <name evidence="3" type="primary">LOC116292175</name>
</gene>
<sequence>MEKDTQHDRNMLGIEGSEGHHLGALTDEQQTNLNKFKIRTRIENEKYLRDHPEVSCLITGFLGSILQQRPGSVREFAASYFSNPELKENVALQVLEVKKKLMRLT</sequence>
<evidence type="ECO:0000313" key="3">
    <source>
        <dbReference type="RefSeq" id="XP_031555299.1"/>
    </source>
</evidence>
<dbReference type="OrthoDB" id="10249338at2759"/>
<accession>A0A6P8HFV8</accession>
<dbReference type="CDD" id="cd22971">
    <property type="entry name" value="DD_RIIAD1"/>
    <property type="match status" value="1"/>
</dbReference>
<proteinExistence type="predicted"/>
<protein>
    <submittedName>
        <fullName evidence="3">RIIa domain-containing protein 1-like</fullName>
    </submittedName>
</protein>
<name>A0A6P8HFV8_ACTTE</name>
<dbReference type="GeneID" id="116292175"/>
<dbReference type="InParanoid" id="A0A6P8HFV8"/>
<evidence type="ECO:0000313" key="2">
    <source>
        <dbReference type="Proteomes" id="UP000515163"/>
    </source>
</evidence>
<dbReference type="InterPro" id="IPR059162">
    <property type="entry name" value="RIIAD1"/>
</dbReference>
<dbReference type="PANTHER" id="PTHR15505">
    <property type="entry name" value="RIIA DOMAIN-CONTAINING PROTEIN 1"/>
    <property type="match status" value="1"/>
</dbReference>
<dbReference type="FunCoup" id="A0A6P8HFV8">
    <property type="interactions" value="14"/>
</dbReference>
<dbReference type="KEGG" id="aten:116292175"/>
<dbReference type="Proteomes" id="UP000515163">
    <property type="component" value="Unplaced"/>
</dbReference>
<dbReference type="RefSeq" id="XP_031555299.1">
    <property type="nucleotide sequence ID" value="XM_031699439.1"/>
</dbReference>
<evidence type="ECO:0000256" key="1">
    <source>
        <dbReference type="SAM" id="MobiDB-lite"/>
    </source>
</evidence>
<feature type="compositionally biased region" description="Basic and acidic residues" evidence="1">
    <location>
        <begin position="1"/>
        <end position="10"/>
    </location>
</feature>
<organism evidence="2 3">
    <name type="scientific">Actinia tenebrosa</name>
    <name type="common">Australian red waratah sea anemone</name>
    <dbReference type="NCBI Taxonomy" id="6105"/>
    <lineage>
        <taxon>Eukaryota</taxon>
        <taxon>Metazoa</taxon>
        <taxon>Cnidaria</taxon>
        <taxon>Anthozoa</taxon>
        <taxon>Hexacorallia</taxon>
        <taxon>Actiniaria</taxon>
        <taxon>Actiniidae</taxon>
        <taxon>Actinia</taxon>
    </lineage>
</organism>
<dbReference type="PANTHER" id="PTHR15505:SF4">
    <property type="entry name" value="RIIA DOMAIN-CONTAINING PROTEIN 1"/>
    <property type="match status" value="1"/>
</dbReference>
<feature type="region of interest" description="Disordered" evidence="1">
    <location>
        <begin position="1"/>
        <end position="28"/>
    </location>
</feature>
<dbReference type="AlphaFoldDB" id="A0A6P8HFV8"/>
<reference evidence="3" key="1">
    <citation type="submission" date="2025-08" db="UniProtKB">
        <authorList>
            <consortium name="RefSeq"/>
        </authorList>
    </citation>
    <scope>IDENTIFICATION</scope>
    <source>
        <tissue evidence="3">Tentacle</tissue>
    </source>
</reference>
<dbReference type="SUPFAM" id="SSF47391">
    <property type="entry name" value="Dimerization-anchoring domain of cAMP-dependent PK regulatory subunit"/>
    <property type="match status" value="1"/>
</dbReference>
<keyword evidence="2" id="KW-1185">Reference proteome</keyword>